<dbReference type="EMBL" id="PISP01000001">
    <property type="protein sequence ID" value="PKD44363.1"/>
    <property type="molecule type" value="Genomic_DNA"/>
</dbReference>
<accession>A0A2N0VJI8</accession>
<keyword evidence="6" id="KW-0239">DNA-directed DNA polymerase</keyword>
<keyword evidence="10" id="KW-1185">Reference proteome</keyword>
<dbReference type="GO" id="GO:0003887">
    <property type="term" value="F:DNA-directed DNA polymerase activity"/>
    <property type="evidence" value="ECO:0007669"/>
    <property type="project" value="UniProtKB-KW"/>
</dbReference>
<dbReference type="SUPFAM" id="SSF52540">
    <property type="entry name" value="P-loop containing nucleoside triphosphate hydrolases"/>
    <property type="match status" value="1"/>
</dbReference>
<gene>
    <name evidence="9" type="ORF">CWD77_02525</name>
</gene>
<evidence type="ECO:0000256" key="4">
    <source>
        <dbReference type="ARBA" id="ARBA00022695"/>
    </source>
</evidence>
<reference evidence="9 10" key="1">
    <citation type="submission" date="2017-11" db="EMBL/GenBank/DDBJ databases">
        <title>Rhodohalobacter 15182 sp. nov., isolated from a salt lake.</title>
        <authorList>
            <person name="Han S."/>
        </authorList>
    </citation>
    <scope>NUCLEOTIDE SEQUENCE [LARGE SCALE GENOMIC DNA]</scope>
    <source>
        <strain evidence="9 10">15182</strain>
    </source>
</reference>
<evidence type="ECO:0000256" key="5">
    <source>
        <dbReference type="ARBA" id="ARBA00022705"/>
    </source>
</evidence>
<comment type="catalytic activity">
    <reaction evidence="7">
        <text>DNA(n) + a 2'-deoxyribonucleoside 5'-triphosphate = DNA(n+1) + diphosphate</text>
        <dbReference type="Rhea" id="RHEA:22508"/>
        <dbReference type="Rhea" id="RHEA-COMP:17339"/>
        <dbReference type="Rhea" id="RHEA-COMP:17340"/>
        <dbReference type="ChEBI" id="CHEBI:33019"/>
        <dbReference type="ChEBI" id="CHEBI:61560"/>
        <dbReference type="ChEBI" id="CHEBI:173112"/>
        <dbReference type="EC" id="2.7.7.7"/>
    </reaction>
</comment>
<keyword evidence="3" id="KW-0808">Transferase</keyword>
<proteinExistence type="predicted"/>
<name>A0A2N0VJI8_9BACT</name>
<evidence type="ECO:0000256" key="6">
    <source>
        <dbReference type="ARBA" id="ARBA00022932"/>
    </source>
</evidence>
<feature type="domain" description="DNA polymerase III delta subunit C-terminal" evidence="8">
    <location>
        <begin position="258"/>
        <end position="359"/>
    </location>
</feature>
<organism evidence="9 10">
    <name type="scientific">Rhodohalobacter barkolensis</name>
    <dbReference type="NCBI Taxonomy" id="2053187"/>
    <lineage>
        <taxon>Bacteria</taxon>
        <taxon>Pseudomonadati</taxon>
        <taxon>Balneolota</taxon>
        <taxon>Balneolia</taxon>
        <taxon>Balneolales</taxon>
        <taxon>Balneolaceae</taxon>
        <taxon>Rhodohalobacter</taxon>
    </lineage>
</organism>
<dbReference type="PANTHER" id="PTHR11669">
    <property type="entry name" value="REPLICATION FACTOR C / DNA POLYMERASE III GAMMA-TAU SUBUNIT"/>
    <property type="match status" value="1"/>
</dbReference>
<dbReference type="Pfam" id="PF13177">
    <property type="entry name" value="DNA_pol3_delta2"/>
    <property type="match status" value="1"/>
</dbReference>
<dbReference type="GO" id="GO:0006261">
    <property type="term" value="P:DNA-templated DNA replication"/>
    <property type="evidence" value="ECO:0007669"/>
    <property type="project" value="TreeGrafter"/>
</dbReference>
<sequence length="399" mass="45956">MSFIENNISFGDRRLVGQQDAREKAERILKSDRLNHAYLITGPTGVGKKAFALAMAEAINGIDNLTNLRGTAESKKSSWFAHPDIHLFIPFPSKGENEIQPRIEMLAQDPYEIVDFAVRPALNSDNMSKNRRAFYPIDYYRSDIQPLMKYNPNEGRRTVVVITEIDTMRKEAANAFLKFLEEPSSRLVFILTATKTDQLLPTVISRCQQIRLNPLSENDIRDGLVQFDHKSEEDASFLARMADGNYSLSRFFDVKTLKQTRTEIIDFLRYSYTQDVPALLKIVNEWNSKLNTENQIAVCNSLEQFLRDILVYREQKSTQLVTNVDQIEVIKKFTATMKDARIIEMIEHLQSLKQLLYQNVQLKYIYTALSMRFTALMRGVDPLINEDEAWKHLPALTEG</sequence>
<dbReference type="EC" id="2.7.7.7" evidence="1"/>
<comment type="caution">
    <text evidence="9">The sequence shown here is derived from an EMBL/GenBank/DDBJ whole genome shotgun (WGS) entry which is preliminary data.</text>
</comment>
<dbReference type="Gene3D" id="3.40.50.300">
    <property type="entry name" value="P-loop containing nucleotide triphosphate hydrolases"/>
    <property type="match status" value="1"/>
</dbReference>
<dbReference type="RefSeq" id="WP_101071655.1">
    <property type="nucleotide sequence ID" value="NZ_PISP01000001.1"/>
</dbReference>
<dbReference type="Pfam" id="PF09115">
    <property type="entry name" value="DNApol3-delta_C"/>
    <property type="match status" value="1"/>
</dbReference>
<keyword evidence="5" id="KW-0235">DNA replication</keyword>
<dbReference type="GO" id="GO:0003677">
    <property type="term" value="F:DNA binding"/>
    <property type="evidence" value="ECO:0007669"/>
    <property type="project" value="InterPro"/>
</dbReference>
<dbReference type="PANTHER" id="PTHR11669:SF8">
    <property type="entry name" value="DNA POLYMERASE III SUBUNIT DELTA"/>
    <property type="match status" value="1"/>
</dbReference>
<dbReference type="Proteomes" id="UP000233398">
    <property type="component" value="Unassembled WGS sequence"/>
</dbReference>
<evidence type="ECO:0000256" key="2">
    <source>
        <dbReference type="ARBA" id="ARBA00014363"/>
    </source>
</evidence>
<dbReference type="GO" id="GO:0009360">
    <property type="term" value="C:DNA polymerase III complex"/>
    <property type="evidence" value="ECO:0007669"/>
    <property type="project" value="InterPro"/>
</dbReference>
<evidence type="ECO:0000256" key="7">
    <source>
        <dbReference type="ARBA" id="ARBA00049244"/>
    </source>
</evidence>
<dbReference type="AlphaFoldDB" id="A0A2N0VJI8"/>
<dbReference type="Gene3D" id="1.20.272.10">
    <property type="match status" value="1"/>
</dbReference>
<evidence type="ECO:0000259" key="8">
    <source>
        <dbReference type="Pfam" id="PF09115"/>
    </source>
</evidence>
<dbReference type="InterPro" id="IPR015199">
    <property type="entry name" value="DNA_pol_III_delta_C"/>
</dbReference>
<dbReference type="InterPro" id="IPR027417">
    <property type="entry name" value="P-loop_NTPase"/>
</dbReference>
<protein>
    <recommendedName>
        <fullName evidence="2">DNA polymerase III subunit delta'</fullName>
        <ecNumber evidence="1">2.7.7.7</ecNumber>
    </recommendedName>
</protein>
<evidence type="ECO:0000313" key="10">
    <source>
        <dbReference type="Proteomes" id="UP000233398"/>
    </source>
</evidence>
<dbReference type="OrthoDB" id="9811073at2"/>
<keyword evidence="4" id="KW-0548">Nucleotidyltransferase</keyword>
<evidence type="ECO:0000256" key="3">
    <source>
        <dbReference type="ARBA" id="ARBA00022679"/>
    </source>
</evidence>
<dbReference type="InterPro" id="IPR050238">
    <property type="entry name" value="DNA_Rep/Repair_Clamp_Loader"/>
</dbReference>
<evidence type="ECO:0000256" key="1">
    <source>
        <dbReference type="ARBA" id="ARBA00012417"/>
    </source>
</evidence>
<evidence type="ECO:0000313" key="9">
    <source>
        <dbReference type="EMBL" id="PKD44363.1"/>
    </source>
</evidence>